<evidence type="ECO:0000256" key="5">
    <source>
        <dbReference type="ARBA" id="ARBA00023292"/>
    </source>
</evidence>
<reference evidence="7 8" key="1">
    <citation type="submission" date="2019-09" db="EMBL/GenBank/DDBJ databases">
        <title>Bird 10,000 Genomes (B10K) Project - Family phase.</title>
        <authorList>
            <person name="Zhang G."/>
        </authorList>
    </citation>
    <scope>NUCLEOTIDE SEQUENCE [LARGE SCALE GENOMIC DNA]</scope>
    <source>
        <strain evidence="7">B10K-DU-007-40</strain>
        <tissue evidence="7">Mixed tissue sample</tissue>
    </source>
</reference>
<evidence type="ECO:0000256" key="1">
    <source>
        <dbReference type="ARBA" id="ARBA00022729"/>
    </source>
</evidence>
<dbReference type="SUPFAM" id="SSF57196">
    <property type="entry name" value="EGF/Laminin"/>
    <property type="match status" value="1"/>
</dbReference>
<evidence type="ECO:0000256" key="3">
    <source>
        <dbReference type="ARBA" id="ARBA00023157"/>
    </source>
</evidence>
<evidence type="ECO:0000256" key="4">
    <source>
        <dbReference type="ARBA" id="ARBA00023180"/>
    </source>
</evidence>
<feature type="non-terminal residue" evidence="7">
    <location>
        <position position="1"/>
    </location>
</feature>
<keyword evidence="4" id="KW-0325">Glycoprotein</keyword>
<dbReference type="InterPro" id="IPR056863">
    <property type="entry name" value="LMN_ATRN_NET-like_EGF"/>
</dbReference>
<dbReference type="PROSITE" id="PS01248">
    <property type="entry name" value="EGF_LAM_1"/>
    <property type="match status" value="1"/>
</dbReference>
<evidence type="ECO:0000313" key="8">
    <source>
        <dbReference type="Proteomes" id="UP000550660"/>
    </source>
</evidence>
<dbReference type="Gene3D" id="2.10.25.10">
    <property type="entry name" value="Laminin"/>
    <property type="match status" value="1"/>
</dbReference>
<evidence type="ECO:0000313" key="7">
    <source>
        <dbReference type="EMBL" id="NXJ87276.1"/>
    </source>
</evidence>
<dbReference type="EMBL" id="VXAG01005440">
    <property type="protein sequence ID" value="NXJ87276.1"/>
    <property type="molecule type" value="Genomic_DNA"/>
</dbReference>
<sequence length="66" mass="7107">WGPHPHPGVPTLTPQIPTWVSEGPSEDEAVCVNCGNNSVGERCEGCRPGFFLLDGVCTRYRGVPRA</sequence>
<dbReference type="OrthoDB" id="263283at2759"/>
<keyword evidence="2" id="KW-0677">Repeat</keyword>
<organism evidence="7 8">
    <name type="scientific">Trogon melanurus</name>
    <name type="common">Black-tailed trogon</name>
    <dbReference type="NCBI Taxonomy" id="56311"/>
    <lineage>
        <taxon>Eukaryota</taxon>
        <taxon>Metazoa</taxon>
        <taxon>Chordata</taxon>
        <taxon>Craniata</taxon>
        <taxon>Vertebrata</taxon>
        <taxon>Euteleostomi</taxon>
        <taxon>Archelosauria</taxon>
        <taxon>Archosauria</taxon>
        <taxon>Dinosauria</taxon>
        <taxon>Saurischia</taxon>
        <taxon>Theropoda</taxon>
        <taxon>Coelurosauria</taxon>
        <taxon>Aves</taxon>
        <taxon>Neognathae</taxon>
        <taxon>Neoaves</taxon>
        <taxon>Telluraves</taxon>
        <taxon>Coraciimorphae</taxon>
        <taxon>Trogoniformes</taxon>
        <taxon>Trogonidae</taxon>
        <taxon>Trogon</taxon>
    </lineage>
</organism>
<dbReference type="Pfam" id="PF24973">
    <property type="entry name" value="EGF_LMN_ATRN"/>
    <property type="match status" value="1"/>
</dbReference>
<comment type="caution">
    <text evidence="7">The sequence shown here is derived from an EMBL/GenBank/DDBJ whole genome shotgun (WGS) entry which is preliminary data.</text>
</comment>
<gene>
    <name evidence="7" type="primary">Megf8</name>
    <name evidence="7" type="ORF">TROMEL_R15144</name>
</gene>
<protein>
    <submittedName>
        <fullName evidence="7">MEGF8 protein</fullName>
    </submittedName>
</protein>
<keyword evidence="8" id="KW-1185">Reference proteome</keyword>
<evidence type="ECO:0000259" key="6">
    <source>
        <dbReference type="PROSITE" id="PS01248"/>
    </source>
</evidence>
<keyword evidence="1" id="KW-0732">Signal</keyword>
<accession>A0A7L0EVK7</accession>
<dbReference type="Proteomes" id="UP000550660">
    <property type="component" value="Unassembled WGS sequence"/>
</dbReference>
<evidence type="ECO:0000256" key="2">
    <source>
        <dbReference type="ARBA" id="ARBA00022737"/>
    </source>
</evidence>
<keyword evidence="3" id="KW-1015">Disulfide bond</keyword>
<feature type="domain" description="Laminin EGF-like" evidence="6">
    <location>
        <begin position="31"/>
        <end position="57"/>
    </location>
</feature>
<feature type="non-terminal residue" evidence="7">
    <location>
        <position position="66"/>
    </location>
</feature>
<proteinExistence type="predicted"/>
<dbReference type="InterPro" id="IPR002049">
    <property type="entry name" value="LE_dom"/>
</dbReference>
<dbReference type="AlphaFoldDB" id="A0A7L0EVK7"/>
<name>A0A7L0EVK7_TROML</name>
<keyword evidence="5" id="KW-0424">Laminin EGF-like domain</keyword>